<keyword evidence="5 6" id="KW-0472">Membrane</keyword>
<keyword evidence="3 6" id="KW-0812">Transmembrane</keyword>
<dbReference type="GO" id="GO:0005886">
    <property type="term" value="C:plasma membrane"/>
    <property type="evidence" value="ECO:0007669"/>
    <property type="project" value="UniProtKB-SubCell"/>
</dbReference>
<evidence type="ECO:0000256" key="3">
    <source>
        <dbReference type="ARBA" id="ARBA00022692"/>
    </source>
</evidence>
<evidence type="ECO:0000256" key="2">
    <source>
        <dbReference type="ARBA" id="ARBA00022475"/>
    </source>
</evidence>
<evidence type="ECO:0000256" key="6">
    <source>
        <dbReference type="RuleBase" id="RU363108"/>
    </source>
</evidence>
<evidence type="ECO:0000256" key="1">
    <source>
        <dbReference type="ARBA" id="ARBA00004651"/>
    </source>
</evidence>
<feature type="transmembrane region" description="Helical" evidence="6">
    <location>
        <begin position="253"/>
        <end position="281"/>
    </location>
</feature>
<evidence type="ECO:0000256" key="4">
    <source>
        <dbReference type="ARBA" id="ARBA00022989"/>
    </source>
</evidence>
<dbReference type="AlphaFoldDB" id="A0A0Q9W9J6"/>
<keyword evidence="6" id="KW-0675">Receptor</keyword>
<keyword evidence="4 6" id="KW-1133">Transmembrane helix</keyword>
<evidence type="ECO:0000313" key="8">
    <source>
        <dbReference type="Proteomes" id="UP000008792"/>
    </source>
</evidence>
<keyword evidence="2 6" id="KW-1003">Cell membrane</keyword>
<dbReference type="GO" id="GO:0050909">
    <property type="term" value="P:sensory perception of taste"/>
    <property type="evidence" value="ECO:0007669"/>
    <property type="project" value="InterPro"/>
</dbReference>
<name>A0A0Q9W9J6_DROVI</name>
<protein>
    <recommendedName>
        <fullName evidence="6">Gustatory receptor</fullName>
    </recommendedName>
</protein>
<comment type="function">
    <text evidence="6">Gustatory receptor which mediates acceptance or avoidance behavior, depending on its substrates.</text>
</comment>
<keyword evidence="6" id="KW-0807">Transducer</keyword>
<dbReference type="OrthoDB" id="7860063at2759"/>
<reference evidence="7 8" key="1">
    <citation type="journal article" date="2007" name="Nature">
        <title>Evolution of genes and genomes on the Drosophila phylogeny.</title>
        <authorList>
            <consortium name="Drosophila 12 Genomes Consortium"/>
            <person name="Clark A.G."/>
            <person name="Eisen M.B."/>
            <person name="Smith D.R."/>
            <person name="Bergman C.M."/>
            <person name="Oliver B."/>
            <person name="Markow T.A."/>
            <person name="Kaufman T.C."/>
            <person name="Kellis M."/>
            <person name="Gelbart W."/>
            <person name="Iyer V.N."/>
            <person name="Pollard D.A."/>
            <person name="Sackton T.B."/>
            <person name="Larracuente A.M."/>
            <person name="Singh N.D."/>
            <person name="Abad J.P."/>
            <person name="Abt D.N."/>
            <person name="Adryan B."/>
            <person name="Aguade M."/>
            <person name="Akashi H."/>
            <person name="Anderson W.W."/>
            <person name="Aquadro C.F."/>
            <person name="Ardell D.H."/>
            <person name="Arguello R."/>
            <person name="Artieri C.G."/>
            <person name="Barbash D.A."/>
            <person name="Barker D."/>
            <person name="Barsanti P."/>
            <person name="Batterham P."/>
            <person name="Batzoglou S."/>
            <person name="Begun D."/>
            <person name="Bhutkar A."/>
            <person name="Blanco E."/>
            <person name="Bosak S.A."/>
            <person name="Bradley R.K."/>
            <person name="Brand A.D."/>
            <person name="Brent M.R."/>
            <person name="Brooks A.N."/>
            <person name="Brown R.H."/>
            <person name="Butlin R.K."/>
            <person name="Caggese C."/>
            <person name="Calvi B.R."/>
            <person name="Bernardo de Carvalho A."/>
            <person name="Caspi A."/>
            <person name="Castrezana S."/>
            <person name="Celniker S.E."/>
            <person name="Chang J.L."/>
            <person name="Chapple C."/>
            <person name="Chatterji S."/>
            <person name="Chinwalla A."/>
            <person name="Civetta A."/>
            <person name="Clifton S.W."/>
            <person name="Comeron J.M."/>
            <person name="Costello J.C."/>
            <person name="Coyne J.A."/>
            <person name="Daub J."/>
            <person name="David R.G."/>
            <person name="Delcher A.L."/>
            <person name="Delehaunty K."/>
            <person name="Do C.B."/>
            <person name="Ebling H."/>
            <person name="Edwards K."/>
            <person name="Eickbush T."/>
            <person name="Evans J.D."/>
            <person name="Filipski A."/>
            <person name="Findeiss S."/>
            <person name="Freyhult E."/>
            <person name="Fulton L."/>
            <person name="Fulton R."/>
            <person name="Garcia A.C."/>
            <person name="Gardiner A."/>
            <person name="Garfield D.A."/>
            <person name="Garvin B.E."/>
            <person name="Gibson G."/>
            <person name="Gilbert D."/>
            <person name="Gnerre S."/>
            <person name="Godfrey J."/>
            <person name="Good R."/>
            <person name="Gotea V."/>
            <person name="Gravely B."/>
            <person name="Greenberg A.J."/>
            <person name="Griffiths-Jones S."/>
            <person name="Gross S."/>
            <person name="Guigo R."/>
            <person name="Gustafson E.A."/>
            <person name="Haerty W."/>
            <person name="Hahn M.W."/>
            <person name="Halligan D.L."/>
            <person name="Halpern A.L."/>
            <person name="Halter G.M."/>
            <person name="Han M.V."/>
            <person name="Heger A."/>
            <person name="Hillier L."/>
            <person name="Hinrichs A.S."/>
            <person name="Holmes I."/>
            <person name="Hoskins R.A."/>
            <person name="Hubisz M.J."/>
            <person name="Hultmark D."/>
            <person name="Huntley M.A."/>
            <person name="Jaffe D.B."/>
            <person name="Jagadeeshan S."/>
            <person name="Jeck W.R."/>
            <person name="Johnson J."/>
            <person name="Jones C.D."/>
            <person name="Jordan W.C."/>
            <person name="Karpen G.H."/>
            <person name="Kataoka E."/>
            <person name="Keightley P.D."/>
            <person name="Kheradpour P."/>
            <person name="Kirkness E.F."/>
            <person name="Koerich L.B."/>
            <person name="Kristiansen K."/>
            <person name="Kudrna D."/>
            <person name="Kulathinal R.J."/>
            <person name="Kumar S."/>
            <person name="Kwok R."/>
            <person name="Lander E."/>
            <person name="Langley C.H."/>
            <person name="Lapoint R."/>
            <person name="Lazzaro B.P."/>
            <person name="Lee S.J."/>
            <person name="Levesque L."/>
            <person name="Li R."/>
            <person name="Lin C.F."/>
            <person name="Lin M.F."/>
            <person name="Lindblad-Toh K."/>
            <person name="Llopart A."/>
            <person name="Long M."/>
            <person name="Low L."/>
            <person name="Lozovsky E."/>
            <person name="Lu J."/>
            <person name="Luo M."/>
            <person name="Machado C.A."/>
            <person name="Makalowski W."/>
            <person name="Marzo M."/>
            <person name="Matsuda M."/>
            <person name="Matzkin L."/>
            <person name="McAllister B."/>
            <person name="McBride C.S."/>
            <person name="McKernan B."/>
            <person name="McKernan K."/>
            <person name="Mendez-Lago M."/>
            <person name="Minx P."/>
            <person name="Mollenhauer M.U."/>
            <person name="Montooth K."/>
            <person name="Mount S.M."/>
            <person name="Mu X."/>
            <person name="Myers E."/>
            <person name="Negre B."/>
            <person name="Newfeld S."/>
            <person name="Nielsen R."/>
            <person name="Noor M.A."/>
            <person name="O'Grady P."/>
            <person name="Pachter L."/>
            <person name="Papaceit M."/>
            <person name="Parisi M.J."/>
            <person name="Parisi M."/>
            <person name="Parts L."/>
            <person name="Pedersen J.S."/>
            <person name="Pesole G."/>
            <person name="Phillippy A.M."/>
            <person name="Ponting C.P."/>
            <person name="Pop M."/>
            <person name="Porcelli D."/>
            <person name="Powell J.R."/>
            <person name="Prohaska S."/>
            <person name="Pruitt K."/>
            <person name="Puig M."/>
            <person name="Quesneville H."/>
            <person name="Ram K.R."/>
            <person name="Rand D."/>
            <person name="Rasmussen M.D."/>
            <person name="Reed L.K."/>
            <person name="Reenan R."/>
            <person name="Reily A."/>
            <person name="Remington K.A."/>
            <person name="Rieger T.T."/>
            <person name="Ritchie M.G."/>
            <person name="Robin C."/>
            <person name="Rogers Y.H."/>
            <person name="Rohde C."/>
            <person name="Rozas J."/>
            <person name="Rubenfield M.J."/>
            <person name="Ruiz A."/>
            <person name="Russo S."/>
            <person name="Salzberg S.L."/>
            <person name="Sanchez-Gracia A."/>
            <person name="Saranga D.J."/>
            <person name="Sato H."/>
            <person name="Schaeffer S.W."/>
            <person name="Schatz M.C."/>
            <person name="Schlenke T."/>
            <person name="Schwartz R."/>
            <person name="Segarra C."/>
            <person name="Singh R.S."/>
            <person name="Sirot L."/>
            <person name="Sirota M."/>
            <person name="Sisneros N.B."/>
            <person name="Smith C.D."/>
            <person name="Smith T.F."/>
            <person name="Spieth J."/>
            <person name="Stage D.E."/>
            <person name="Stark A."/>
            <person name="Stephan W."/>
            <person name="Strausberg R.L."/>
            <person name="Strempel S."/>
            <person name="Sturgill D."/>
            <person name="Sutton G."/>
            <person name="Sutton G.G."/>
            <person name="Tao W."/>
            <person name="Teichmann S."/>
            <person name="Tobari Y.N."/>
            <person name="Tomimura Y."/>
            <person name="Tsolas J.M."/>
            <person name="Valente V.L."/>
            <person name="Venter E."/>
            <person name="Venter J.C."/>
            <person name="Vicario S."/>
            <person name="Vieira F.G."/>
            <person name="Vilella A.J."/>
            <person name="Villasante A."/>
            <person name="Walenz B."/>
            <person name="Wang J."/>
            <person name="Wasserman M."/>
            <person name="Watts T."/>
            <person name="Wilson D."/>
            <person name="Wilson R.K."/>
            <person name="Wing R.A."/>
            <person name="Wolfner M.F."/>
            <person name="Wong A."/>
            <person name="Wong G.K."/>
            <person name="Wu C.I."/>
            <person name="Wu G."/>
            <person name="Yamamoto D."/>
            <person name="Yang H.P."/>
            <person name="Yang S.P."/>
            <person name="Yorke J.A."/>
            <person name="Yoshida K."/>
            <person name="Zdobnov E."/>
            <person name="Zhang P."/>
            <person name="Zhang Y."/>
            <person name="Zimin A.V."/>
            <person name="Baldwin J."/>
            <person name="Abdouelleil A."/>
            <person name="Abdulkadir J."/>
            <person name="Abebe A."/>
            <person name="Abera B."/>
            <person name="Abreu J."/>
            <person name="Acer S.C."/>
            <person name="Aftuck L."/>
            <person name="Alexander A."/>
            <person name="An P."/>
            <person name="Anderson E."/>
            <person name="Anderson S."/>
            <person name="Arachi H."/>
            <person name="Azer M."/>
            <person name="Bachantsang P."/>
            <person name="Barry A."/>
            <person name="Bayul T."/>
            <person name="Berlin A."/>
            <person name="Bessette D."/>
            <person name="Bloom T."/>
            <person name="Blye J."/>
            <person name="Boguslavskiy L."/>
            <person name="Bonnet C."/>
            <person name="Boukhgalter B."/>
            <person name="Bourzgui I."/>
            <person name="Brown A."/>
            <person name="Cahill P."/>
            <person name="Channer S."/>
            <person name="Cheshatsang Y."/>
            <person name="Chuda L."/>
            <person name="Citroen M."/>
            <person name="Collymore A."/>
            <person name="Cooke P."/>
            <person name="Costello M."/>
            <person name="D'Aco K."/>
            <person name="Daza R."/>
            <person name="De Haan G."/>
            <person name="DeGray S."/>
            <person name="DeMaso C."/>
            <person name="Dhargay N."/>
            <person name="Dooley K."/>
            <person name="Dooley E."/>
            <person name="Doricent M."/>
            <person name="Dorje P."/>
            <person name="Dorjee K."/>
            <person name="Dupes A."/>
            <person name="Elong R."/>
            <person name="Falk J."/>
            <person name="Farina A."/>
            <person name="Faro S."/>
            <person name="Ferguson D."/>
            <person name="Fisher S."/>
            <person name="Foley C.D."/>
            <person name="Franke A."/>
            <person name="Friedrich D."/>
            <person name="Gadbois L."/>
            <person name="Gearin G."/>
            <person name="Gearin C.R."/>
            <person name="Giannoukos G."/>
            <person name="Goode T."/>
            <person name="Graham J."/>
            <person name="Grandbois E."/>
            <person name="Grewal S."/>
            <person name="Gyaltsen K."/>
            <person name="Hafez N."/>
            <person name="Hagos B."/>
            <person name="Hall J."/>
            <person name="Henson C."/>
            <person name="Hollinger A."/>
            <person name="Honan T."/>
            <person name="Huard M.D."/>
            <person name="Hughes L."/>
            <person name="Hurhula B."/>
            <person name="Husby M.E."/>
            <person name="Kamat A."/>
            <person name="Kanga B."/>
            <person name="Kashin S."/>
            <person name="Khazanovich D."/>
            <person name="Kisner P."/>
            <person name="Lance K."/>
            <person name="Lara M."/>
            <person name="Lee W."/>
            <person name="Lennon N."/>
            <person name="Letendre F."/>
            <person name="LeVine R."/>
            <person name="Lipovsky A."/>
            <person name="Liu X."/>
            <person name="Liu J."/>
            <person name="Liu S."/>
            <person name="Lokyitsang T."/>
            <person name="Lokyitsang Y."/>
            <person name="Lubonja R."/>
            <person name="Lui A."/>
            <person name="MacDonald P."/>
            <person name="Magnisalis V."/>
            <person name="Maru K."/>
            <person name="Matthews C."/>
            <person name="McCusker W."/>
            <person name="McDonough S."/>
            <person name="Mehta T."/>
            <person name="Meldrim J."/>
            <person name="Meneus L."/>
            <person name="Mihai O."/>
            <person name="Mihalev A."/>
            <person name="Mihova T."/>
            <person name="Mittelman R."/>
            <person name="Mlenga V."/>
            <person name="Montmayeur A."/>
            <person name="Mulrain L."/>
            <person name="Navidi A."/>
            <person name="Naylor J."/>
            <person name="Negash T."/>
            <person name="Nguyen T."/>
            <person name="Nguyen N."/>
            <person name="Nicol R."/>
            <person name="Norbu C."/>
            <person name="Norbu N."/>
            <person name="Novod N."/>
            <person name="O'Neill B."/>
            <person name="Osman S."/>
            <person name="Markiewicz E."/>
            <person name="Oyono O.L."/>
            <person name="Patti C."/>
            <person name="Phunkhang P."/>
            <person name="Pierre F."/>
            <person name="Priest M."/>
            <person name="Raghuraman S."/>
            <person name="Rege F."/>
            <person name="Reyes R."/>
            <person name="Rise C."/>
            <person name="Rogov P."/>
            <person name="Ross K."/>
            <person name="Ryan E."/>
            <person name="Settipalli S."/>
            <person name="Shea T."/>
            <person name="Sherpa N."/>
            <person name="Shi L."/>
            <person name="Shih D."/>
            <person name="Sparrow T."/>
            <person name="Spaulding J."/>
            <person name="Stalker J."/>
            <person name="Stange-Thomann N."/>
            <person name="Stavropoulos S."/>
            <person name="Stone C."/>
            <person name="Strader C."/>
            <person name="Tesfaye S."/>
            <person name="Thomson T."/>
            <person name="Thoulutsang Y."/>
            <person name="Thoulutsang D."/>
            <person name="Topham K."/>
            <person name="Topping I."/>
            <person name="Tsamla T."/>
            <person name="Vassiliev H."/>
            <person name="Vo A."/>
            <person name="Wangchuk T."/>
            <person name="Wangdi T."/>
            <person name="Weiand M."/>
            <person name="Wilkinson J."/>
            <person name="Wilson A."/>
            <person name="Yadav S."/>
            <person name="Young G."/>
            <person name="Yu Q."/>
            <person name="Zembek L."/>
            <person name="Zhong D."/>
            <person name="Zimmer A."/>
            <person name="Zwirko Z."/>
            <person name="Jaffe D.B."/>
            <person name="Alvarez P."/>
            <person name="Brockman W."/>
            <person name="Butler J."/>
            <person name="Chin C."/>
            <person name="Gnerre S."/>
            <person name="Grabherr M."/>
            <person name="Kleber M."/>
            <person name="Mauceli E."/>
            <person name="MacCallum I."/>
        </authorList>
    </citation>
    <scope>NUCLEOTIDE SEQUENCE [LARGE SCALE GENOMIC DNA]</scope>
    <source>
        <strain evidence="8">Tucson 15010-1051.87</strain>
    </source>
</reference>
<proteinExistence type="inferred from homology"/>
<keyword evidence="8" id="KW-1185">Reference proteome</keyword>
<dbReference type="Pfam" id="PF08395">
    <property type="entry name" value="7tm_7"/>
    <property type="match status" value="1"/>
</dbReference>
<feature type="transmembrane region" description="Helical" evidence="6">
    <location>
        <begin position="490"/>
        <end position="513"/>
    </location>
</feature>
<comment type="caution">
    <text evidence="6">Lacks conserved residue(s) required for the propagation of feature annotation.</text>
</comment>
<feature type="transmembrane region" description="Helical" evidence="6">
    <location>
        <begin position="570"/>
        <end position="589"/>
    </location>
</feature>
<dbReference type="Proteomes" id="UP000008792">
    <property type="component" value="Unassembled WGS sequence"/>
</dbReference>
<dbReference type="eggNOG" id="ENOG502SYJ8">
    <property type="taxonomic scope" value="Eukaryota"/>
</dbReference>
<sequence>MLLRRLESQKQRRQRRLLLERSSGGNRSSRCRANYLPGLLIVLLVLLQNFELHMCRQLMGAAVHRRKDMDIDEQLLPTSMEKRAIAATTVSQPEEIFSAPNDAADMSYDEYPMVVPKRAALLLDRLMVALHHALENERDGHRIGDFYANKNMMQLKPNEYKNALEPLQATEEGNFHMYSDDDPGVMLDYDFKDINQINRATGETFMAFGVRMLARPRQVRRWLYELYAFYAIFIGVTSYRYDFELRQGRSTRWTRIVATLANLIVVAVTLVDLLGVWFVILDVNVVTEQTMRLDATVNDMICLVRVLQRLPQDRACNQIVLELRRLRRIHQYHATGQDSQLEHWLEHIYLAKNFVMWAVASFLLAFMLLVYQFMGVPPTNVYLERLLLILNVLAMDGQDVAMHMHFLLNWRICRLYVRLNRRLGQLLRGNSPPVDTLELHHLRWQHAQLSALMQRLTSAYKLTMLSNRLCLVVTAAALGYYISIFRAQPIIYQIVGFGLFALLALDSYILDLITDWTVHCHRESSWLLRQHQQLPRADRQLSRACDIFALQVACFPLKIKPCGLLECGRATWLSNVACIIAWMVVLLQYRIAFDSKTLSRCGKI</sequence>
<accession>A0A0Q9W9J6</accession>
<dbReference type="InParanoid" id="A0A0Q9W9J6"/>
<feature type="transmembrane region" description="Helical" evidence="6">
    <location>
        <begin position="222"/>
        <end position="241"/>
    </location>
</feature>
<comment type="similarity">
    <text evidence="6">Belongs to the insect chemoreceptor superfamily. Gustatory receptor (GR) family.</text>
</comment>
<dbReference type="InterPro" id="IPR013604">
    <property type="entry name" value="7TM_chemorcpt"/>
</dbReference>
<evidence type="ECO:0000256" key="5">
    <source>
        <dbReference type="ARBA" id="ARBA00023136"/>
    </source>
</evidence>
<feature type="transmembrane region" description="Helical" evidence="6">
    <location>
        <begin position="465"/>
        <end position="484"/>
    </location>
</feature>
<dbReference type="EMBL" id="CH940649">
    <property type="protein sequence ID" value="KRF81354.1"/>
    <property type="molecule type" value="Genomic_DNA"/>
</dbReference>
<dbReference type="GO" id="GO:0007165">
    <property type="term" value="P:signal transduction"/>
    <property type="evidence" value="ECO:0007669"/>
    <property type="project" value="UniProtKB-KW"/>
</dbReference>
<organism evidence="7 8">
    <name type="scientific">Drosophila virilis</name>
    <name type="common">Fruit fly</name>
    <dbReference type="NCBI Taxonomy" id="7244"/>
    <lineage>
        <taxon>Eukaryota</taxon>
        <taxon>Metazoa</taxon>
        <taxon>Ecdysozoa</taxon>
        <taxon>Arthropoda</taxon>
        <taxon>Hexapoda</taxon>
        <taxon>Insecta</taxon>
        <taxon>Pterygota</taxon>
        <taxon>Neoptera</taxon>
        <taxon>Endopterygota</taxon>
        <taxon>Diptera</taxon>
        <taxon>Brachycera</taxon>
        <taxon>Muscomorpha</taxon>
        <taxon>Ephydroidea</taxon>
        <taxon>Drosophilidae</taxon>
        <taxon>Drosophila</taxon>
    </lineage>
</organism>
<gene>
    <name evidence="7" type="primary">Dvir\GJ17174</name>
    <name evidence="7" type="ORF">Dvir_GJ17174</name>
</gene>
<evidence type="ECO:0000313" key="7">
    <source>
        <dbReference type="EMBL" id="KRF81354.1"/>
    </source>
</evidence>
<feature type="transmembrane region" description="Helical" evidence="6">
    <location>
        <begin position="354"/>
        <end position="374"/>
    </location>
</feature>
<comment type="subcellular location">
    <subcellularLocation>
        <location evidence="1 6">Cell membrane</location>
        <topology evidence="1 6">Multi-pass membrane protein</topology>
    </subcellularLocation>
</comment>